<sequence length="342" mass="38712">MSRWRNAVRAELLRYRASTDQTRVTRQTLLRQSLDALRERFPDATTPEQTLSRTLQELRDREEISFDDDDGVYEIQGLAPPFDAGETYTCVRIHDHYGGKRQAGIAPSASYPFVFLFYAAGNDYGYEDGFDGDTFVYTGEGRTSDMELTHGNKAIRDHASDGRHLYLFEMADAGEVSFVGEYAYADYFRQELPDATGDRRSALRFELRPVATDRDAQTVPDLGDEQLERLYEEATGSNRDNEGREQTRTTTTTYSRSAAVRSFIRAYADGVCEGCDEPAPFRAGDGEPYLEVHHLHRRADGGADDPSNVVALCPNCHRRRHYGRDGDSFSQNLIAYVESRPF</sequence>
<dbReference type="Pfam" id="PF01844">
    <property type="entry name" value="HNH"/>
    <property type="match status" value="1"/>
</dbReference>
<dbReference type="InterPro" id="IPR002711">
    <property type="entry name" value="HNH"/>
</dbReference>
<dbReference type="RefSeq" id="WP_152133636.1">
    <property type="nucleotide sequence ID" value="NZ_QKKZ01000001.1"/>
</dbReference>
<evidence type="ECO:0000313" key="3">
    <source>
        <dbReference type="EMBL" id="KAB7515985.1"/>
    </source>
</evidence>
<dbReference type="InterPro" id="IPR058712">
    <property type="entry name" value="SRA_ScoMcrA"/>
</dbReference>
<dbReference type="Proteomes" id="UP000326865">
    <property type="component" value="Unassembled WGS sequence"/>
</dbReference>
<evidence type="ECO:0000313" key="4">
    <source>
        <dbReference type="Proteomes" id="UP000326865"/>
    </source>
</evidence>
<dbReference type="Gene3D" id="1.10.10.10">
    <property type="entry name" value="Winged helix-like DNA-binding domain superfamily/Winged helix DNA-binding domain"/>
    <property type="match status" value="1"/>
</dbReference>
<dbReference type="GO" id="GO:0008270">
    <property type="term" value="F:zinc ion binding"/>
    <property type="evidence" value="ECO:0007669"/>
    <property type="project" value="InterPro"/>
</dbReference>
<dbReference type="GO" id="GO:0004519">
    <property type="term" value="F:endonuclease activity"/>
    <property type="evidence" value="ECO:0007669"/>
    <property type="project" value="UniProtKB-KW"/>
</dbReference>
<reference evidence="3 4" key="1">
    <citation type="submission" date="2019-10" db="EMBL/GenBank/DDBJ databases">
        <title>Unraveling microbial dark matter from salterns through culturing: the case of the genus Halosegnis.</title>
        <authorList>
            <person name="Duran-Viseras A."/>
            <person name="Andrei A.-S."/>
            <person name="Vera-Gargallo B."/>
            <person name="Ghai R."/>
            <person name="Sanchez-Porro C."/>
            <person name="Ventosa A."/>
        </authorList>
    </citation>
    <scope>NUCLEOTIDE SEQUENCE [LARGE SCALE GENOMIC DNA]</scope>
    <source>
        <strain evidence="3 4">F18-79</strain>
    </source>
</reference>
<dbReference type="EMBL" id="QKKZ01000001">
    <property type="protein sequence ID" value="KAB7515985.1"/>
    <property type="molecule type" value="Genomic_DNA"/>
</dbReference>
<dbReference type="AlphaFoldDB" id="A0A5N5UBG0"/>
<organism evidence="3 4">
    <name type="scientific">Halosegnis rubeus</name>
    <dbReference type="NCBI Taxonomy" id="2212850"/>
    <lineage>
        <taxon>Archaea</taxon>
        <taxon>Methanobacteriati</taxon>
        <taxon>Methanobacteriota</taxon>
        <taxon>Stenosarchaea group</taxon>
        <taxon>Halobacteria</taxon>
        <taxon>Halobacteriales</taxon>
        <taxon>Natronomonadaceae</taxon>
        <taxon>Halosegnis</taxon>
    </lineage>
</organism>
<dbReference type="InterPro" id="IPR036388">
    <property type="entry name" value="WH-like_DNA-bd_sf"/>
</dbReference>
<feature type="region of interest" description="Disordered" evidence="1">
    <location>
        <begin position="232"/>
        <end position="254"/>
    </location>
</feature>
<evidence type="ECO:0000256" key="1">
    <source>
        <dbReference type="SAM" id="MobiDB-lite"/>
    </source>
</evidence>
<dbReference type="InterPro" id="IPR003615">
    <property type="entry name" value="HNH_nuc"/>
</dbReference>
<keyword evidence="3" id="KW-0255">Endonuclease</keyword>
<dbReference type="Pfam" id="PF26348">
    <property type="entry name" value="SRA_ScoMcrA"/>
    <property type="match status" value="1"/>
</dbReference>
<name>A0A5N5UBG0_9EURY</name>
<accession>A0A5N5UBG0</accession>
<keyword evidence="3" id="KW-0378">Hydrolase</keyword>
<dbReference type="Gene3D" id="1.10.30.50">
    <property type="match status" value="1"/>
</dbReference>
<dbReference type="CDD" id="cd00085">
    <property type="entry name" value="HNHc"/>
    <property type="match status" value="1"/>
</dbReference>
<proteinExistence type="predicted"/>
<keyword evidence="3" id="KW-0540">Nuclease</keyword>
<evidence type="ECO:0000259" key="2">
    <source>
        <dbReference type="SMART" id="SM00507"/>
    </source>
</evidence>
<keyword evidence="4" id="KW-1185">Reference proteome</keyword>
<gene>
    <name evidence="3" type="ORF">DM867_02240</name>
</gene>
<protein>
    <submittedName>
        <fullName evidence="3">HNH endonuclease</fullName>
    </submittedName>
</protein>
<dbReference type="SMART" id="SM00507">
    <property type="entry name" value="HNHc"/>
    <property type="match status" value="1"/>
</dbReference>
<comment type="caution">
    <text evidence="3">The sequence shown here is derived from an EMBL/GenBank/DDBJ whole genome shotgun (WGS) entry which is preliminary data.</text>
</comment>
<feature type="domain" description="HNH nuclease" evidence="2">
    <location>
        <begin position="259"/>
        <end position="318"/>
    </location>
</feature>
<dbReference type="GO" id="GO:0003676">
    <property type="term" value="F:nucleic acid binding"/>
    <property type="evidence" value="ECO:0007669"/>
    <property type="project" value="InterPro"/>
</dbReference>